<dbReference type="PANTHER" id="PTHR43798">
    <property type="entry name" value="MONOACYLGLYCEROL LIPASE"/>
    <property type="match status" value="1"/>
</dbReference>
<dbReference type="InterPro" id="IPR000639">
    <property type="entry name" value="Epox_hydrolase-like"/>
</dbReference>
<proteinExistence type="predicted"/>
<dbReference type="EMBL" id="JBFCZG010000008">
    <property type="protein sequence ID" value="KAL3419398.1"/>
    <property type="molecule type" value="Genomic_DNA"/>
</dbReference>
<evidence type="ECO:0000259" key="1">
    <source>
        <dbReference type="Pfam" id="PF00561"/>
    </source>
</evidence>
<dbReference type="InterPro" id="IPR029058">
    <property type="entry name" value="AB_hydrolase_fold"/>
</dbReference>
<dbReference type="Proteomes" id="UP001629113">
    <property type="component" value="Unassembled WGS sequence"/>
</dbReference>
<protein>
    <recommendedName>
        <fullName evidence="1">AB hydrolase-1 domain-containing protein</fullName>
    </recommendedName>
</protein>
<keyword evidence="3" id="KW-1185">Reference proteome</keyword>
<sequence length="351" mass="38086">MATITTPNKSLTLPSGQTYAYVAIAPSDPAKATLLFLHGFPSTSHDWRLQIPYFAAQGYGIIAPDLLGTGQTSKPTNPAAYIGTTMASDIMALVDHEAVAHGGGGGLVGIAHDWGVYVLSTLVAHHGSRFDKFVFVSASFSPPGPGLDYETVLKVNEATEERYGYSCFGYWLFFNSPEAGKVIGEHWESFFDLIYAADPAEWKKYVGPVNALRSFIEADSKIEVASYATPEAKAQHHASFGSDYAAPTCWYKRSMSGLGVEEELKALEAGKIANWQVGSKLDTETLQFVGSRDPVCVAEMHKAAMHQHTKEGSLKIVEVDAGHWIQLEKADVFNQALADFLVNGVKDRSSL</sequence>
<dbReference type="PANTHER" id="PTHR43798:SF33">
    <property type="entry name" value="HYDROLASE, PUTATIVE (AFU_ORTHOLOGUE AFUA_2G14860)-RELATED"/>
    <property type="match status" value="1"/>
</dbReference>
<gene>
    <name evidence="2" type="ORF">PVAG01_09621</name>
</gene>
<name>A0ABR4P7W0_9HELO</name>
<accession>A0ABR4P7W0</accession>
<dbReference type="Pfam" id="PF00561">
    <property type="entry name" value="Abhydrolase_1"/>
    <property type="match status" value="1"/>
</dbReference>
<feature type="domain" description="AB hydrolase-1" evidence="1">
    <location>
        <begin position="33"/>
        <end position="150"/>
    </location>
</feature>
<dbReference type="PRINTS" id="PR00412">
    <property type="entry name" value="EPOXHYDRLASE"/>
</dbReference>
<dbReference type="Gene3D" id="3.40.50.1820">
    <property type="entry name" value="alpha/beta hydrolase"/>
    <property type="match status" value="1"/>
</dbReference>
<dbReference type="InterPro" id="IPR000073">
    <property type="entry name" value="AB_hydrolase_1"/>
</dbReference>
<reference evidence="2 3" key="1">
    <citation type="submission" date="2024-06" db="EMBL/GenBank/DDBJ databases">
        <title>Complete genome of Phlyctema vagabunda strain 19-DSS-EL-015.</title>
        <authorList>
            <person name="Fiorenzani C."/>
        </authorList>
    </citation>
    <scope>NUCLEOTIDE SEQUENCE [LARGE SCALE GENOMIC DNA]</scope>
    <source>
        <strain evidence="2 3">19-DSS-EL-015</strain>
    </source>
</reference>
<dbReference type="InterPro" id="IPR050266">
    <property type="entry name" value="AB_hydrolase_sf"/>
</dbReference>
<evidence type="ECO:0000313" key="2">
    <source>
        <dbReference type="EMBL" id="KAL3419398.1"/>
    </source>
</evidence>
<evidence type="ECO:0000313" key="3">
    <source>
        <dbReference type="Proteomes" id="UP001629113"/>
    </source>
</evidence>
<comment type="caution">
    <text evidence="2">The sequence shown here is derived from an EMBL/GenBank/DDBJ whole genome shotgun (WGS) entry which is preliminary data.</text>
</comment>
<dbReference type="SUPFAM" id="SSF53474">
    <property type="entry name" value="alpha/beta-Hydrolases"/>
    <property type="match status" value="1"/>
</dbReference>
<organism evidence="2 3">
    <name type="scientific">Phlyctema vagabunda</name>
    <dbReference type="NCBI Taxonomy" id="108571"/>
    <lineage>
        <taxon>Eukaryota</taxon>
        <taxon>Fungi</taxon>
        <taxon>Dikarya</taxon>
        <taxon>Ascomycota</taxon>
        <taxon>Pezizomycotina</taxon>
        <taxon>Leotiomycetes</taxon>
        <taxon>Helotiales</taxon>
        <taxon>Dermateaceae</taxon>
        <taxon>Phlyctema</taxon>
    </lineage>
</organism>